<evidence type="ECO:0000313" key="2">
    <source>
        <dbReference type="EMBL" id="RIX33679.1"/>
    </source>
</evidence>
<sequence length="106" mass="11730">MAISEDLYMEKSYKEGYVPSSLDSPHSSLHRTATWVGMGLWLVTIFGLGIVIFGLETWMDDTQEYGFEIMIGGIIGVVVVVATAIGLIHAGRSNYRAYVKRSGRIQ</sequence>
<keyword evidence="3" id="KW-1185">Reference proteome</keyword>
<dbReference type="Proteomes" id="UP000285278">
    <property type="component" value="Unassembled WGS sequence"/>
</dbReference>
<accession>A0A418Q549</accession>
<reference evidence="2 3" key="1">
    <citation type="submission" date="2018-09" db="EMBL/GenBank/DDBJ databases">
        <title>Optimization and identification of Corynebacterium falsenii FN1-14 from fish paste.</title>
        <authorList>
            <person name="Daroonpunt R."/>
            <person name="Tanasupawat S."/>
        </authorList>
    </citation>
    <scope>NUCLEOTIDE SEQUENCE [LARGE SCALE GENOMIC DNA]</scope>
    <source>
        <strain evidence="2 3">FN1-14</strain>
    </source>
</reference>
<feature type="transmembrane region" description="Helical" evidence="1">
    <location>
        <begin position="67"/>
        <end position="91"/>
    </location>
</feature>
<gene>
    <name evidence="2" type="ORF">D3M95_09845</name>
</gene>
<protein>
    <submittedName>
        <fullName evidence="2">Uncharacterized protein</fullName>
    </submittedName>
</protein>
<dbReference type="AlphaFoldDB" id="A0A418Q549"/>
<name>A0A418Q549_9CORY</name>
<keyword evidence="1" id="KW-0472">Membrane</keyword>
<evidence type="ECO:0000256" key="1">
    <source>
        <dbReference type="SAM" id="Phobius"/>
    </source>
</evidence>
<dbReference type="RefSeq" id="WP_119665214.1">
    <property type="nucleotide sequence ID" value="NZ_CP083647.1"/>
</dbReference>
<evidence type="ECO:0000313" key="3">
    <source>
        <dbReference type="Proteomes" id="UP000285278"/>
    </source>
</evidence>
<keyword evidence="1" id="KW-1133">Transmembrane helix</keyword>
<keyword evidence="1" id="KW-0812">Transmembrane</keyword>
<dbReference type="STRING" id="1451189.CFAL_10805"/>
<proteinExistence type="predicted"/>
<organism evidence="2 3">
    <name type="scientific">Corynebacterium falsenii</name>
    <dbReference type="NCBI Taxonomy" id="108486"/>
    <lineage>
        <taxon>Bacteria</taxon>
        <taxon>Bacillati</taxon>
        <taxon>Actinomycetota</taxon>
        <taxon>Actinomycetes</taxon>
        <taxon>Mycobacteriales</taxon>
        <taxon>Corynebacteriaceae</taxon>
        <taxon>Corynebacterium</taxon>
    </lineage>
</organism>
<dbReference type="OrthoDB" id="4422894at2"/>
<feature type="transmembrane region" description="Helical" evidence="1">
    <location>
        <begin position="35"/>
        <end position="55"/>
    </location>
</feature>
<dbReference type="EMBL" id="QXJK01000013">
    <property type="protein sequence ID" value="RIX33679.1"/>
    <property type="molecule type" value="Genomic_DNA"/>
</dbReference>
<comment type="caution">
    <text evidence="2">The sequence shown here is derived from an EMBL/GenBank/DDBJ whole genome shotgun (WGS) entry which is preliminary data.</text>
</comment>